<comment type="caution">
    <text evidence="1">The sequence shown here is derived from an EMBL/GenBank/DDBJ whole genome shotgun (WGS) entry which is preliminary data.</text>
</comment>
<sequence>MNERRKLLQGTTPSSEIEAHTNLLPMTFYILPHRDLVLGLDNLFEEKPSPSPSRPALK</sequence>
<dbReference type="AlphaFoldDB" id="A0AAP0IBU0"/>
<dbReference type="Proteomes" id="UP001419268">
    <property type="component" value="Unassembled WGS sequence"/>
</dbReference>
<gene>
    <name evidence="1" type="ORF">Scep_019919</name>
</gene>
<evidence type="ECO:0000313" key="1">
    <source>
        <dbReference type="EMBL" id="KAK9112400.1"/>
    </source>
</evidence>
<name>A0AAP0IBU0_9MAGN</name>
<evidence type="ECO:0000313" key="2">
    <source>
        <dbReference type="Proteomes" id="UP001419268"/>
    </source>
</evidence>
<reference evidence="1 2" key="1">
    <citation type="submission" date="2024-01" db="EMBL/GenBank/DDBJ databases">
        <title>Genome assemblies of Stephania.</title>
        <authorList>
            <person name="Yang L."/>
        </authorList>
    </citation>
    <scope>NUCLEOTIDE SEQUENCE [LARGE SCALE GENOMIC DNA]</scope>
    <source>
        <strain evidence="1">JXDWG</strain>
        <tissue evidence="1">Leaf</tissue>
    </source>
</reference>
<keyword evidence="2" id="KW-1185">Reference proteome</keyword>
<protein>
    <submittedName>
        <fullName evidence="1">Uncharacterized protein</fullName>
    </submittedName>
</protein>
<proteinExistence type="predicted"/>
<dbReference type="EMBL" id="JBBNAG010000008">
    <property type="protein sequence ID" value="KAK9112400.1"/>
    <property type="molecule type" value="Genomic_DNA"/>
</dbReference>
<accession>A0AAP0IBU0</accession>
<organism evidence="1 2">
    <name type="scientific">Stephania cephalantha</name>
    <dbReference type="NCBI Taxonomy" id="152367"/>
    <lineage>
        <taxon>Eukaryota</taxon>
        <taxon>Viridiplantae</taxon>
        <taxon>Streptophyta</taxon>
        <taxon>Embryophyta</taxon>
        <taxon>Tracheophyta</taxon>
        <taxon>Spermatophyta</taxon>
        <taxon>Magnoliopsida</taxon>
        <taxon>Ranunculales</taxon>
        <taxon>Menispermaceae</taxon>
        <taxon>Menispermoideae</taxon>
        <taxon>Cissampelideae</taxon>
        <taxon>Stephania</taxon>
    </lineage>
</organism>